<reference evidence="1 2" key="1">
    <citation type="submission" date="2019-08" db="EMBL/GenBank/DDBJ databases">
        <title>Genome of Phaeodactylibacter luteus.</title>
        <authorList>
            <person name="Bowman J.P."/>
        </authorList>
    </citation>
    <scope>NUCLEOTIDE SEQUENCE [LARGE SCALE GENOMIC DNA]</scope>
    <source>
        <strain evidence="1 2">KCTC 42180</strain>
    </source>
</reference>
<dbReference type="OrthoDB" id="905756at2"/>
<protein>
    <recommendedName>
        <fullName evidence="3">DUF3459 domain-containing protein</fullName>
    </recommendedName>
</protein>
<gene>
    <name evidence="1" type="ORF">FRY97_12735</name>
</gene>
<sequence>MAGSTANIAISDNWREYLPAYVSGEVGFLPGLLPEEAVALPAEEVLALLRRRLGEAVLERCLHGQEAFPSPLAGSGSSSWVKHTDMVGVNIRTLGSFWSLVKYALTLPAHQRAIHLLPIWEPGVVASLYGMASWHINPEFFSAELQSAIPALDTVDKQLRAVVGLLHADGRLVGMDVIPHTDRYAEMVLANPQHFEWLKREGDQIVSHRAELHEEVEGQVLRFLQEVGPAVEGLPVPASAADLFGPSCSEPTRLQLLFGQKEEYEKRGKRRGQLVQFLYGQGYEPVPATMAPPYRGLEVDPRPETQSTDGEGRTWYEYRITAPTEMSRVFGPLTRYKLYGRLDDNKDWAIDFSKPRTATWDYVCQHFLALQETFNFDFMRGDMSHVQMRPDGVPVEGGAYYDLHRAVKEAVQKVKPYFGYFAETFLAGPGFMAYGDENDHLELSLADATLGDLQSMVPGSPVFLQHFRRYLDLKATRAFAPAFTIMTGDKDDPRFDKFYLHGNEARYFAMAFLPDMPGYMGNGFECRDGHPAPAPNEHYTKLYVFRIGSGPKATHGPYVWGQNKALFGRLSRLRLLRDHYNRQLEDLQPLWLLPPDPTGATRVLAWWLGGQARLLAVVNFGEGPAQNLKIPRSALGLAPMAVQQAFSTHTANLDKKSLLQTQGHWHLPGLQPGEGRIYGLADEGQR</sequence>
<keyword evidence="2" id="KW-1185">Reference proteome</keyword>
<accession>A0A5C6RK33</accession>
<evidence type="ECO:0008006" key="3">
    <source>
        <dbReference type="Google" id="ProtNLM"/>
    </source>
</evidence>
<proteinExistence type="predicted"/>
<dbReference type="SUPFAM" id="SSF51445">
    <property type="entry name" value="(Trans)glycosidases"/>
    <property type="match status" value="1"/>
</dbReference>
<name>A0A5C6RK33_9BACT</name>
<dbReference type="AlphaFoldDB" id="A0A5C6RK33"/>
<dbReference type="EMBL" id="VOOR01000025">
    <property type="protein sequence ID" value="TXB62708.1"/>
    <property type="molecule type" value="Genomic_DNA"/>
</dbReference>
<evidence type="ECO:0000313" key="2">
    <source>
        <dbReference type="Proteomes" id="UP000321580"/>
    </source>
</evidence>
<comment type="caution">
    <text evidence="1">The sequence shown here is derived from an EMBL/GenBank/DDBJ whole genome shotgun (WGS) entry which is preliminary data.</text>
</comment>
<evidence type="ECO:0000313" key="1">
    <source>
        <dbReference type="EMBL" id="TXB62708.1"/>
    </source>
</evidence>
<dbReference type="Proteomes" id="UP000321580">
    <property type="component" value="Unassembled WGS sequence"/>
</dbReference>
<organism evidence="1 2">
    <name type="scientific">Phaeodactylibacter luteus</name>
    <dbReference type="NCBI Taxonomy" id="1564516"/>
    <lineage>
        <taxon>Bacteria</taxon>
        <taxon>Pseudomonadati</taxon>
        <taxon>Bacteroidota</taxon>
        <taxon>Saprospiria</taxon>
        <taxon>Saprospirales</taxon>
        <taxon>Haliscomenobacteraceae</taxon>
        <taxon>Phaeodactylibacter</taxon>
    </lineage>
</organism>
<dbReference type="InterPro" id="IPR017853">
    <property type="entry name" value="GH"/>
</dbReference>
<dbReference type="RefSeq" id="WP_147167924.1">
    <property type="nucleotide sequence ID" value="NZ_VOOR01000025.1"/>
</dbReference>